<gene>
    <name evidence="2" type="ORF">PGLA1383_LOCUS56396</name>
</gene>
<dbReference type="AlphaFoldDB" id="A0A813HVP5"/>
<feature type="compositionally biased region" description="Low complexity" evidence="1">
    <location>
        <begin position="296"/>
        <end position="330"/>
    </location>
</feature>
<sequence length="468" mass="51313">MGASPERHSAHVVLTELLAGDFAAVLRSSPPPDWQRYGLGVWLFARGMAQLGADPNLSELAELPALLSLPSELRARQKVMPSKYGRLNAAAIVQVYGLLLASELQRVSRRSGAKRPVGEAVEVASALPYDEPPAFYAAPRAFLGEALLRGGDAYGAKAMFELEVESRSPFQPYALFGLHRACKAMGHGQASESCAADAERRFTAAWGHGDSALQSPTQARPLRALSRWHGLARSKVLTPGDLNGFAGLAAGLVAVAGVVLASRAARHRPEGTGYRYGDLSHHLAYEEDQEEPAEFNHNINNNSNNNNCTNDSNNNNSNNTNNSSSNNNNNQQPDRGDEELWAEGDQQQQPQQQQEQQLTALLPKSKEEEEEEEEQQQQEQEEEEEQQQQQQQQQPQQQQQQQQRQQQQQQQPLVSEASIPRLDPPPTTTATATTTTTTRTSAECLLESEVPQSEVQIVCSPQERSAAG</sequence>
<dbReference type="PANTHER" id="PTHR45588:SF1">
    <property type="entry name" value="WW DOMAIN-CONTAINING PROTEIN"/>
    <property type="match status" value="1"/>
</dbReference>
<evidence type="ECO:0000313" key="2">
    <source>
        <dbReference type="EMBL" id="CAE8641804.1"/>
    </source>
</evidence>
<dbReference type="PANTHER" id="PTHR45588">
    <property type="entry name" value="TPR DOMAIN-CONTAINING PROTEIN"/>
    <property type="match status" value="1"/>
</dbReference>
<name>A0A813HVP5_POLGL</name>
<reference evidence="2" key="1">
    <citation type="submission" date="2021-02" db="EMBL/GenBank/DDBJ databases">
        <authorList>
            <person name="Dougan E. K."/>
            <person name="Rhodes N."/>
            <person name="Thang M."/>
            <person name="Chan C."/>
        </authorList>
    </citation>
    <scope>NUCLEOTIDE SEQUENCE</scope>
</reference>
<dbReference type="Proteomes" id="UP000654075">
    <property type="component" value="Unassembled WGS sequence"/>
</dbReference>
<feature type="compositionally biased region" description="Acidic residues" evidence="1">
    <location>
        <begin position="368"/>
        <end position="386"/>
    </location>
</feature>
<proteinExistence type="predicted"/>
<accession>A0A813HVP5</accession>
<comment type="caution">
    <text evidence="2">The sequence shown here is derived from an EMBL/GenBank/DDBJ whole genome shotgun (WGS) entry which is preliminary data.</text>
</comment>
<organism evidence="2 3">
    <name type="scientific">Polarella glacialis</name>
    <name type="common">Dinoflagellate</name>
    <dbReference type="NCBI Taxonomy" id="89957"/>
    <lineage>
        <taxon>Eukaryota</taxon>
        <taxon>Sar</taxon>
        <taxon>Alveolata</taxon>
        <taxon>Dinophyceae</taxon>
        <taxon>Suessiales</taxon>
        <taxon>Suessiaceae</taxon>
        <taxon>Polarella</taxon>
    </lineage>
</organism>
<evidence type="ECO:0000313" key="3">
    <source>
        <dbReference type="Proteomes" id="UP000654075"/>
    </source>
</evidence>
<feature type="region of interest" description="Disordered" evidence="1">
    <location>
        <begin position="365"/>
        <end position="468"/>
    </location>
</feature>
<protein>
    <submittedName>
        <fullName evidence="2">Uncharacterized protein</fullName>
    </submittedName>
</protein>
<feature type="compositionally biased region" description="Low complexity" evidence="1">
    <location>
        <begin position="428"/>
        <end position="440"/>
    </location>
</feature>
<feature type="region of interest" description="Disordered" evidence="1">
    <location>
        <begin position="288"/>
        <end position="337"/>
    </location>
</feature>
<evidence type="ECO:0000256" key="1">
    <source>
        <dbReference type="SAM" id="MobiDB-lite"/>
    </source>
</evidence>
<keyword evidence="3" id="KW-1185">Reference proteome</keyword>
<dbReference type="EMBL" id="CAJNNV010033018">
    <property type="protein sequence ID" value="CAE8641804.1"/>
    <property type="molecule type" value="Genomic_DNA"/>
</dbReference>
<feature type="compositionally biased region" description="Low complexity" evidence="1">
    <location>
        <begin position="387"/>
        <end position="411"/>
    </location>
</feature>